<sequence>TKIGNPTTFEMKSLIFDTRTSTLGEEIFNANEYTDVTLNTSDGKEISAHRCFLSLASPVFKEFFANNFTKIDIEFNERITLKAIQFCYGNYHIVDGFEKELLEFAKIYQIQDLKERCLSHLNDSVTSFNVCEIIKVAYEHNYECLKQKCIQTIVENKGAVGKENINNLPPPILCDILFAQ</sequence>
<dbReference type="Proteomes" id="UP000887579">
    <property type="component" value="Unplaced"/>
</dbReference>
<dbReference type="WBParaSite" id="ES5_v2.g25671.t1">
    <property type="protein sequence ID" value="ES5_v2.g25671.t1"/>
    <property type="gene ID" value="ES5_v2.g25671"/>
</dbReference>
<protein>
    <submittedName>
        <fullName evidence="2">BTB domain-containing protein</fullName>
    </submittedName>
</protein>
<organism evidence="1 2">
    <name type="scientific">Panagrolaimus sp. ES5</name>
    <dbReference type="NCBI Taxonomy" id="591445"/>
    <lineage>
        <taxon>Eukaryota</taxon>
        <taxon>Metazoa</taxon>
        <taxon>Ecdysozoa</taxon>
        <taxon>Nematoda</taxon>
        <taxon>Chromadorea</taxon>
        <taxon>Rhabditida</taxon>
        <taxon>Tylenchina</taxon>
        <taxon>Panagrolaimomorpha</taxon>
        <taxon>Panagrolaimoidea</taxon>
        <taxon>Panagrolaimidae</taxon>
        <taxon>Panagrolaimus</taxon>
    </lineage>
</organism>
<accession>A0AC34G7Z8</accession>
<proteinExistence type="predicted"/>
<evidence type="ECO:0000313" key="1">
    <source>
        <dbReference type="Proteomes" id="UP000887579"/>
    </source>
</evidence>
<name>A0AC34G7Z8_9BILA</name>
<reference evidence="2" key="1">
    <citation type="submission" date="2022-11" db="UniProtKB">
        <authorList>
            <consortium name="WormBaseParasite"/>
        </authorList>
    </citation>
    <scope>IDENTIFICATION</scope>
</reference>
<evidence type="ECO:0000313" key="2">
    <source>
        <dbReference type="WBParaSite" id="ES5_v2.g25671.t1"/>
    </source>
</evidence>